<protein>
    <recommendedName>
        <fullName evidence="1">Actin-like protein N-terminal domain-containing protein</fullName>
    </recommendedName>
</protein>
<accession>A0A9X0MKF0</accession>
<dbReference type="CDD" id="cd24026">
    <property type="entry name" value="ASKHA_NBD_ParM_Alp12-like"/>
    <property type="match status" value="1"/>
</dbReference>
<reference evidence="2 3" key="1">
    <citation type="submission" date="2015-12" db="EMBL/GenBank/DDBJ databases">
        <title>Bacillus cereus Group isolate.</title>
        <authorList>
            <person name="Kovac J."/>
        </authorList>
    </citation>
    <scope>NUCLEOTIDE SEQUENCE [LARGE SCALE GENOMIC DNA]</scope>
    <source>
        <strain evidence="2 3">FSL K6-0073</strain>
    </source>
</reference>
<proteinExistence type="predicted"/>
<dbReference type="EMBL" id="LOMO01000001">
    <property type="protein sequence ID" value="KXY51354.1"/>
    <property type="molecule type" value="Genomic_DNA"/>
</dbReference>
<evidence type="ECO:0000259" key="1">
    <source>
        <dbReference type="Pfam" id="PF17989"/>
    </source>
</evidence>
<dbReference type="AlphaFoldDB" id="A0A9X0MKF0"/>
<dbReference type="RefSeq" id="WP_061662689.1">
    <property type="nucleotide sequence ID" value="NZ_LOMO01000001.1"/>
</dbReference>
<feature type="domain" description="Actin-like protein N-terminal" evidence="1">
    <location>
        <begin position="11"/>
        <end position="160"/>
    </location>
</feature>
<evidence type="ECO:0000313" key="3">
    <source>
        <dbReference type="Proteomes" id="UP000075476"/>
    </source>
</evidence>
<dbReference type="InterPro" id="IPR043129">
    <property type="entry name" value="ATPase_NBD"/>
</dbReference>
<dbReference type="Pfam" id="PF17989">
    <property type="entry name" value="ALP_N"/>
    <property type="match status" value="1"/>
</dbReference>
<dbReference type="Proteomes" id="UP000075476">
    <property type="component" value="Unassembled WGS sequence"/>
</dbReference>
<dbReference type="SUPFAM" id="SSF53067">
    <property type="entry name" value="Actin-like ATPase domain"/>
    <property type="match status" value="1"/>
</dbReference>
<dbReference type="InterPro" id="IPR040607">
    <property type="entry name" value="ALP_N"/>
</dbReference>
<name>A0A9X0MKF0_BACCE</name>
<sequence>MTKNCDRMIIVDPGKNAVKVFSVKEDGTLDKVFSFPSKTEAKRNFRGIDGSSALQFKVEINGQKYIVGEGVKRTYNFEITKNNDHHKLCVLTAIANIVEKDNEKIDLVVGYPSSDFENEKQRKEFEELLLGDKKGEISLHLNDEKKTFTISSITVKPEGMALFPRMQSKEQKNFHIIDIGGQNVNYREYDAKGNTINSCSLDKAGINHLEQYIKTELRKVVQADEINVSELDVLQSISDGRIVEVNNIDGYKDSAEFIEDVVCNFIEIRIIDELSGRGVSIEQKGHYIIFTGGGSLRLENYLKALLPHNTSNMDFSKTAKWDNCISYSMRHIPEVQKDKKKLVAMFAKIVSQVKEKDFEKSRNPFLKEDDKVAL</sequence>
<dbReference type="Gene3D" id="3.30.420.40">
    <property type="match status" value="2"/>
</dbReference>
<comment type="caution">
    <text evidence="2">The sequence shown here is derived from an EMBL/GenBank/DDBJ whole genome shotgun (WGS) entry which is preliminary data.</text>
</comment>
<gene>
    <name evidence="2" type="ORF">AT268_33300</name>
</gene>
<organism evidence="2 3">
    <name type="scientific">Bacillus cereus</name>
    <dbReference type="NCBI Taxonomy" id="1396"/>
    <lineage>
        <taxon>Bacteria</taxon>
        <taxon>Bacillati</taxon>
        <taxon>Bacillota</taxon>
        <taxon>Bacilli</taxon>
        <taxon>Bacillales</taxon>
        <taxon>Bacillaceae</taxon>
        <taxon>Bacillus</taxon>
        <taxon>Bacillus cereus group</taxon>
    </lineage>
</organism>
<evidence type="ECO:0000313" key="2">
    <source>
        <dbReference type="EMBL" id="KXY51354.1"/>
    </source>
</evidence>